<reference evidence="9 10" key="1">
    <citation type="submission" date="2018-04" db="EMBL/GenBank/DDBJ databases">
        <authorList>
            <person name="Vogel A."/>
        </authorList>
    </citation>
    <scope>NUCLEOTIDE SEQUENCE [LARGE SCALE GENOMIC DNA]</scope>
</reference>
<dbReference type="Pfam" id="PF07714">
    <property type="entry name" value="PK_Tyr_Ser-Thr"/>
    <property type="match status" value="1"/>
</dbReference>
<dbReference type="GO" id="GO:0005737">
    <property type="term" value="C:cytoplasm"/>
    <property type="evidence" value="ECO:0007669"/>
    <property type="project" value="TreeGrafter"/>
</dbReference>
<keyword evidence="4" id="KW-0418">Kinase</keyword>
<dbReference type="PROSITE" id="PS00107">
    <property type="entry name" value="PROTEIN_KINASE_ATP"/>
    <property type="match status" value="1"/>
</dbReference>
<keyword evidence="5 6" id="KW-0067">ATP-binding</keyword>
<dbReference type="InterPro" id="IPR011009">
    <property type="entry name" value="Kinase-like_dom_sf"/>
</dbReference>
<dbReference type="SUPFAM" id="SSF54277">
    <property type="entry name" value="CAD &amp; PB1 domains"/>
    <property type="match status" value="1"/>
</dbReference>
<accession>A0A484LSG4</accession>
<feature type="region of interest" description="Disordered" evidence="7">
    <location>
        <begin position="279"/>
        <end position="317"/>
    </location>
</feature>
<evidence type="ECO:0000256" key="1">
    <source>
        <dbReference type="ARBA" id="ARBA00022527"/>
    </source>
</evidence>
<dbReference type="CDD" id="cd13999">
    <property type="entry name" value="STKc_MAP3K-like"/>
    <property type="match status" value="1"/>
</dbReference>
<evidence type="ECO:0000256" key="4">
    <source>
        <dbReference type="ARBA" id="ARBA00022777"/>
    </source>
</evidence>
<protein>
    <recommendedName>
        <fullName evidence="8">Protein kinase domain-containing protein</fullName>
    </recommendedName>
</protein>
<evidence type="ECO:0000313" key="9">
    <source>
        <dbReference type="EMBL" id="VFQ78738.1"/>
    </source>
</evidence>
<evidence type="ECO:0000256" key="2">
    <source>
        <dbReference type="ARBA" id="ARBA00022679"/>
    </source>
</evidence>
<dbReference type="InterPro" id="IPR001245">
    <property type="entry name" value="Ser-Thr/Tyr_kinase_cat_dom"/>
</dbReference>
<dbReference type="EMBL" id="OOIL02001845">
    <property type="protein sequence ID" value="VFQ78738.1"/>
    <property type="molecule type" value="Genomic_DNA"/>
</dbReference>
<dbReference type="InterPro" id="IPR000270">
    <property type="entry name" value="PB1_dom"/>
</dbReference>
<evidence type="ECO:0000256" key="6">
    <source>
        <dbReference type="PROSITE-ProRule" id="PRU10141"/>
    </source>
</evidence>
<dbReference type="Proteomes" id="UP000595140">
    <property type="component" value="Unassembled WGS sequence"/>
</dbReference>
<dbReference type="PROSITE" id="PS50011">
    <property type="entry name" value="PROTEIN_KINASE_DOM"/>
    <property type="match status" value="1"/>
</dbReference>
<dbReference type="AlphaFoldDB" id="A0A484LSG4"/>
<dbReference type="SMART" id="SM00666">
    <property type="entry name" value="PB1"/>
    <property type="match status" value="1"/>
</dbReference>
<dbReference type="InterPro" id="IPR000719">
    <property type="entry name" value="Prot_kinase_dom"/>
</dbReference>
<dbReference type="Gene3D" id="1.10.510.10">
    <property type="entry name" value="Transferase(Phosphotransferase) domain 1"/>
    <property type="match status" value="1"/>
</dbReference>
<dbReference type="PANTHER" id="PTHR23257:SF824">
    <property type="entry name" value="PROTEIN KINASE DOMAIN-CONTAINING PROTEIN"/>
    <property type="match status" value="1"/>
</dbReference>
<gene>
    <name evidence="9" type="ORF">CCAM_LOCUS20514</name>
</gene>
<feature type="binding site" evidence="6">
    <location>
        <position position="404"/>
    </location>
    <ligand>
        <name>ATP</name>
        <dbReference type="ChEBI" id="CHEBI:30616"/>
    </ligand>
</feature>
<proteinExistence type="predicted"/>
<keyword evidence="3 6" id="KW-0547">Nucleotide-binding</keyword>
<dbReference type="GO" id="GO:0007165">
    <property type="term" value="P:signal transduction"/>
    <property type="evidence" value="ECO:0007669"/>
    <property type="project" value="TreeGrafter"/>
</dbReference>
<dbReference type="GO" id="GO:0004674">
    <property type="term" value="F:protein serine/threonine kinase activity"/>
    <property type="evidence" value="ECO:0007669"/>
    <property type="project" value="UniProtKB-KW"/>
</dbReference>
<evidence type="ECO:0000256" key="7">
    <source>
        <dbReference type="SAM" id="MobiDB-lite"/>
    </source>
</evidence>
<dbReference type="InterPro" id="IPR008271">
    <property type="entry name" value="Ser/Thr_kinase_AS"/>
</dbReference>
<keyword evidence="2" id="KW-0808">Transferase</keyword>
<keyword evidence="1" id="KW-0723">Serine/threonine-protein kinase</keyword>
<feature type="domain" description="Protein kinase" evidence="8">
    <location>
        <begin position="377"/>
        <end position="641"/>
    </location>
</feature>
<dbReference type="InterPro" id="IPR017441">
    <property type="entry name" value="Protein_kinase_ATP_BS"/>
</dbReference>
<dbReference type="PROSITE" id="PS00108">
    <property type="entry name" value="PROTEIN_KINASE_ST"/>
    <property type="match status" value="1"/>
</dbReference>
<name>A0A484LSG4_9ASTE</name>
<evidence type="ECO:0000259" key="8">
    <source>
        <dbReference type="PROSITE" id="PS50011"/>
    </source>
</evidence>
<dbReference type="SUPFAM" id="SSF56112">
    <property type="entry name" value="Protein kinase-like (PK-like)"/>
    <property type="match status" value="1"/>
</dbReference>
<evidence type="ECO:0000256" key="5">
    <source>
        <dbReference type="ARBA" id="ARBA00022840"/>
    </source>
</evidence>
<organism evidence="9 10">
    <name type="scientific">Cuscuta campestris</name>
    <dbReference type="NCBI Taxonomy" id="132261"/>
    <lineage>
        <taxon>Eukaryota</taxon>
        <taxon>Viridiplantae</taxon>
        <taxon>Streptophyta</taxon>
        <taxon>Embryophyta</taxon>
        <taxon>Tracheophyta</taxon>
        <taxon>Spermatophyta</taxon>
        <taxon>Magnoliopsida</taxon>
        <taxon>eudicotyledons</taxon>
        <taxon>Gunneridae</taxon>
        <taxon>Pentapetalae</taxon>
        <taxon>asterids</taxon>
        <taxon>lamiids</taxon>
        <taxon>Solanales</taxon>
        <taxon>Convolvulaceae</taxon>
        <taxon>Cuscuteae</taxon>
        <taxon>Cuscuta</taxon>
        <taxon>Cuscuta subgen. Grammica</taxon>
        <taxon>Cuscuta sect. Cleistogrammica</taxon>
    </lineage>
</organism>
<dbReference type="OrthoDB" id="4062651at2759"/>
<dbReference type="Gene3D" id="3.30.200.20">
    <property type="entry name" value="Phosphorylase Kinase, domain 1"/>
    <property type="match status" value="1"/>
</dbReference>
<dbReference type="GO" id="GO:0005524">
    <property type="term" value="F:ATP binding"/>
    <property type="evidence" value="ECO:0007669"/>
    <property type="project" value="UniProtKB-UniRule"/>
</dbReference>
<dbReference type="InterPro" id="IPR050167">
    <property type="entry name" value="Ser_Thr_protein_kinase"/>
</dbReference>
<dbReference type="SMART" id="SM00220">
    <property type="entry name" value="S_TKc"/>
    <property type="match status" value="1"/>
</dbReference>
<keyword evidence="10" id="KW-1185">Reference proteome</keyword>
<evidence type="ECO:0000256" key="3">
    <source>
        <dbReference type="ARBA" id="ARBA00022741"/>
    </source>
</evidence>
<dbReference type="PRINTS" id="PR00109">
    <property type="entry name" value="TYRKINASE"/>
</dbReference>
<sequence>MKDPDSVRQNASKIKIVVSFNGTFRRRPPEGRLRYTGGESKIISVDQSISFSRLKARIFDLMVEPNGGPAVTSAFSLRYHLPDSQEDRPLVPVSSDEDVSSMFQEFLRLDFLGKPTRLWVFVCFDDLNSPPDFNAIPLKKTMNGKNNGFGGEKGKKMSDNSLRKLVLKQQLLGKKSDRVRVLKGETGNTEMGFPVVDISSKNCYGQFGPRDTTRSLGILHKPHQELLCGMEDFHTFGLLDNKRPYNIVEWENLGCGPLKDTLEDTILASMADVPLKNVSLSSSPSTKFEQKIPSPSRMEDESPPLERSPQPSSASHKAMDPIVDKFPISLSCCDEQGENTETNKCARANNGTILADGGLCCTHVGNGRLQRINRYELEYVKELGCGTYGTVYYGKWKGSDVAIKRLKPSCFADGTMEDRLVADFWKEAQILGSLHHPNIVALYGVVTDGLKNNLETVTEYMVNGSLKQVLRKRDGTIDYRKRLLIALDAAFGLEYLHQKNVIHFDLKSHNFLVNMRDPQRPICKIGDLGLSKIRQRTLVSGGVRGTLPWMAPELLNGESMVSEKVDVYSFGIVMWELLTGAEPYSNMRAEEVICGIMKGSLRPEIPNWCHPGWRYLMEKCWASDPRERPAFSDIARELRAMASSMNII</sequence>
<dbReference type="Pfam" id="PF00564">
    <property type="entry name" value="PB1"/>
    <property type="match status" value="1"/>
</dbReference>
<dbReference type="PANTHER" id="PTHR23257">
    <property type="entry name" value="SERINE-THREONINE PROTEIN KINASE"/>
    <property type="match status" value="1"/>
</dbReference>
<evidence type="ECO:0000313" key="10">
    <source>
        <dbReference type="Proteomes" id="UP000595140"/>
    </source>
</evidence>